<feature type="transmembrane region" description="Helical" evidence="8">
    <location>
        <begin position="38"/>
        <end position="58"/>
    </location>
</feature>
<dbReference type="Pfam" id="PF01757">
    <property type="entry name" value="Acyl_transf_3"/>
    <property type="match status" value="1"/>
</dbReference>
<keyword evidence="4 8" id="KW-0812">Transmembrane</keyword>
<proteinExistence type="predicted"/>
<accession>A0A839N9F0</accession>
<protein>
    <submittedName>
        <fullName evidence="10">Peptidoglycan/LPS O-acetylase OafA/YrhL</fullName>
    </submittedName>
</protein>
<comment type="caution">
    <text evidence="10">The sequence shown here is derived from an EMBL/GenBank/DDBJ whole genome shotgun (WGS) entry which is preliminary data.</text>
</comment>
<dbReference type="PANTHER" id="PTHR23028">
    <property type="entry name" value="ACETYLTRANSFERASE"/>
    <property type="match status" value="1"/>
</dbReference>
<evidence type="ECO:0000256" key="5">
    <source>
        <dbReference type="ARBA" id="ARBA00022989"/>
    </source>
</evidence>
<dbReference type="PANTHER" id="PTHR23028:SF53">
    <property type="entry name" value="ACYL_TRANSF_3 DOMAIN-CONTAINING PROTEIN"/>
    <property type="match status" value="1"/>
</dbReference>
<comment type="subcellular location">
    <subcellularLocation>
        <location evidence="1">Cell membrane</location>
        <topology evidence="1">Multi-pass membrane protein</topology>
    </subcellularLocation>
</comment>
<organism evidence="10 11">
    <name type="scientific">Flexivirga oryzae</name>
    <dbReference type="NCBI Taxonomy" id="1794944"/>
    <lineage>
        <taxon>Bacteria</taxon>
        <taxon>Bacillati</taxon>
        <taxon>Actinomycetota</taxon>
        <taxon>Actinomycetes</taxon>
        <taxon>Micrococcales</taxon>
        <taxon>Dermacoccaceae</taxon>
        <taxon>Flexivirga</taxon>
    </lineage>
</organism>
<feature type="transmembrane region" description="Helical" evidence="8">
    <location>
        <begin position="172"/>
        <end position="190"/>
    </location>
</feature>
<dbReference type="InterPro" id="IPR036514">
    <property type="entry name" value="SGNH_hydro_sf"/>
</dbReference>
<dbReference type="EMBL" id="JACHVQ010000001">
    <property type="protein sequence ID" value="MBB2891361.1"/>
    <property type="molecule type" value="Genomic_DNA"/>
</dbReference>
<dbReference type="GO" id="GO:0016747">
    <property type="term" value="F:acyltransferase activity, transferring groups other than amino-acyl groups"/>
    <property type="evidence" value="ECO:0007669"/>
    <property type="project" value="InterPro"/>
</dbReference>
<feature type="transmembrane region" description="Helical" evidence="8">
    <location>
        <begin position="374"/>
        <end position="394"/>
    </location>
</feature>
<keyword evidence="11" id="KW-1185">Reference proteome</keyword>
<keyword evidence="6 8" id="KW-0472">Membrane</keyword>
<reference evidence="10 11" key="1">
    <citation type="submission" date="2020-08" db="EMBL/GenBank/DDBJ databases">
        <title>Sequencing the genomes of 1000 actinobacteria strains.</title>
        <authorList>
            <person name="Klenk H.-P."/>
        </authorList>
    </citation>
    <scope>NUCLEOTIDE SEQUENCE [LARGE SCALE GENOMIC DNA]</scope>
    <source>
        <strain evidence="10 11">DSM 105369</strain>
    </source>
</reference>
<dbReference type="GO" id="GO:0009103">
    <property type="term" value="P:lipopolysaccharide biosynthetic process"/>
    <property type="evidence" value="ECO:0007669"/>
    <property type="project" value="TreeGrafter"/>
</dbReference>
<dbReference type="GO" id="GO:0005886">
    <property type="term" value="C:plasma membrane"/>
    <property type="evidence" value="ECO:0007669"/>
    <property type="project" value="UniProtKB-SubCell"/>
</dbReference>
<feature type="transmembrane region" description="Helical" evidence="8">
    <location>
        <begin position="12"/>
        <end position="32"/>
    </location>
</feature>
<sequence>MRGGSLVTRRLAALDGIRGVLVIFLLCFHFGFTQLQGAWLTLNVFFVLSGFLIVRLLVQERARTGRISFVAFYARRARRLFPALALLLATVVIYGFLFASDQVRGPLRWDVLATMGYFMNWRLIAQSNQYFVQFSEPSVLQHAWSLSVEEQFYLVIPALILLLMAVLRTRRALIATLAGLALVSAGWMAVVGVGSDVARSHLYYGTDTRAQSLLMGAALGVLAARFGAVERPSPLPVKHVQAVGWAAFALTVASFVLAVPQTPLMADGGMFVLSLVAVAWVWAVSDERAGPLQRVLAVPPLAALGRISYGVYLWHWPIGLWLGQLMPDEPTWVRVVVGFVLTIGVATISYQRVERPIHDLGWRAVVGTPLRARTIAAGTAAALFFGAIGVGVGAPAATGVGAPGTTGKVVRLVPGQPPFHRPAKPYTIALYGDSVPYLLVQNFPKGDFPGVRAASVAVPGCDLLDQPWIDPRNGAEPNIGSCKKFKQDIPGHIAAAHANLLIIIPGALLGFRHEFDGKALWWGDPKYEKAIRSKLDTITRAAKAVGTDVAIVTQTCRSDKATGLGQLVDAVRQNDPIVLKELESASHENTFLRRWANDERVPIADLHKAVCPTGVPRSIPGTPIFGDGVHFSPQFTPSVWAFLIAELGKGR</sequence>
<dbReference type="Proteomes" id="UP000559182">
    <property type="component" value="Unassembled WGS sequence"/>
</dbReference>
<feature type="transmembrane region" description="Helical" evidence="8">
    <location>
        <begin position="332"/>
        <end position="353"/>
    </location>
</feature>
<feature type="domain" description="Acyltransferase 3" evidence="9">
    <location>
        <begin position="12"/>
        <end position="349"/>
    </location>
</feature>
<dbReference type="AlphaFoldDB" id="A0A839N9F0"/>
<evidence type="ECO:0000256" key="1">
    <source>
        <dbReference type="ARBA" id="ARBA00004651"/>
    </source>
</evidence>
<dbReference type="Gene3D" id="3.40.50.1110">
    <property type="entry name" value="SGNH hydrolase"/>
    <property type="match status" value="1"/>
</dbReference>
<evidence type="ECO:0000256" key="2">
    <source>
        <dbReference type="ARBA" id="ARBA00022475"/>
    </source>
</evidence>
<dbReference type="RefSeq" id="WP_183319638.1">
    <property type="nucleotide sequence ID" value="NZ_JACHVQ010000001.1"/>
</dbReference>
<keyword evidence="5 8" id="KW-1133">Transmembrane helix</keyword>
<feature type="transmembrane region" description="Helical" evidence="8">
    <location>
        <begin position="151"/>
        <end position="167"/>
    </location>
</feature>
<feature type="transmembrane region" description="Helical" evidence="8">
    <location>
        <begin position="210"/>
        <end position="228"/>
    </location>
</feature>
<dbReference type="InterPro" id="IPR050879">
    <property type="entry name" value="Acyltransferase_3"/>
</dbReference>
<dbReference type="InterPro" id="IPR002656">
    <property type="entry name" value="Acyl_transf_3_dom"/>
</dbReference>
<keyword evidence="3" id="KW-0808">Transferase</keyword>
<gene>
    <name evidence="10" type="ORF">FHU39_001345</name>
</gene>
<feature type="transmembrane region" description="Helical" evidence="8">
    <location>
        <begin position="240"/>
        <end position="258"/>
    </location>
</feature>
<name>A0A839N9F0_9MICO</name>
<evidence type="ECO:0000256" key="4">
    <source>
        <dbReference type="ARBA" id="ARBA00022692"/>
    </source>
</evidence>
<evidence type="ECO:0000256" key="6">
    <source>
        <dbReference type="ARBA" id="ARBA00023136"/>
    </source>
</evidence>
<evidence type="ECO:0000256" key="7">
    <source>
        <dbReference type="ARBA" id="ARBA00023315"/>
    </source>
</evidence>
<keyword evidence="7" id="KW-0012">Acyltransferase</keyword>
<evidence type="ECO:0000313" key="11">
    <source>
        <dbReference type="Proteomes" id="UP000559182"/>
    </source>
</evidence>
<feature type="transmembrane region" description="Helical" evidence="8">
    <location>
        <begin position="79"/>
        <end position="99"/>
    </location>
</feature>
<feature type="transmembrane region" description="Helical" evidence="8">
    <location>
        <begin position="264"/>
        <end position="283"/>
    </location>
</feature>
<keyword evidence="2" id="KW-1003">Cell membrane</keyword>
<feature type="transmembrane region" description="Helical" evidence="8">
    <location>
        <begin position="295"/>
        <end position="312"/>
    </location>
</feature>
<evidence type="ECO:0000259" key="9">
    <source>
        <dbReference type="Pfam" id="PF01757"/>
    </source>
</evidence>
<evidence type="ECO:0000256" key="8">
    <source>
        <dbReference type="SAM" id="Phobius"/>
    </source>
</evidence>
<evidence type="ECO:0000313" key="10">
    <source>
        <dbReference type="EMBL" id="MBB2891361.1"/>
    </source>
</evidence>
<evidence type="ECO:0000256" key="3">
    <source>
        <dbReference type="ARBA" id="ARBA00022679"/>
    </source>
</evidence>